<sequence>MAEGELRTITQRELHDDLAAILEDVQRGRSYVVTRNDSPAARLVPVERPTFTSRADAMRAFATSPVLDAPALRADLDAAIDQGGAALWDRQ</sequence>
<reference evidence="3" key="1">
    <citation type="submission" date="2016-06" db="EMBL/GenBank/DDBJ databases">
        <authorList>
            <person name="Varghese N."/>
            <person name="Submissions Spin"/>
        </authorList>
    </citation>
    <scope>NUCLEOTIDE SEQUENCE [LARGE SCALE GENOMIC DNA]</scope>
    <source>
        <strain evidence="3">DSM 45431</strain>
    </source>
</reference>
<name>A0A1C6T7V1_9ACTN</name>
<evidence type="ECO:0000313" key="2">
    <source>
        <dbReference type="EMBL" id="SCL37854.1"/>
    </source>
</evidence>
<keyword evidence="3" id="KW-1185">Reference proteome</keyword>
<evidence type="ECO:0000313" key="3">
    <source>
        <dbReference type="Proteomes" id="UP000199413"/>
    </source>
</evidence>
<dbReference type="SUPFAM" id="SSF143120">
    <property type="entry name" value="YefM-like"/>
    <property type="match status" value="1"/>
</dbReference>
<evidence type="ECO:0000256" key="1">
    <source>
        <dbReference type="ARBA" id="ARBA00009981"/>
    </source>
</evidence>
<dbReference type="AlphaFoldDB" id="A0A1C6T7V1"/>
<comment type="similarity">
    <text evidence="1">Belongs to the phD/YefM antitoxin family.</text>
</comment>
<proteinExistence type="inferred from homology"/>
<organism evidence="2 3">
    <name type="scientific">Micromonospora rhizosphaerae</name>
    <dbReference type="NCBI Taxonomy" id="568872"/>
    <lineage>
        <taxon>Bacteria</taxon>
        <taxon>Bacillati</taxon>
        <taxon>Actinomycetota</taxon>
        <taxon>Actinomycetes</taxon>
        <taxon>Micromonosporales</taxon>
        <taxon>Micromonosporaceae</taxon>
        <taxon>Micromonospora</taxon>
    </lineage>
</organism>
<keyword evidence="2" id="KW-0238">DNA-binding</keyword>
<protein>
    <submittedName>
        <fullName evidence="2">Antitoxin component of toxin-antitoxin stability system, DNA-binding transcriptional repressor</fullName>
    </submittedName>
</protein>
<dbReference type="RefSeq" id="WP_091346405.1">
    <property type="nucleotide sequence ID" value="NZ_FMHV01000002.1"/>
</dbReference>
<dbReference type="GO" id="GO:0003677">
    <property type="term" value="F:DNA binding"/>
    <property type="evidence" value="ECO:0007669"/>
    <property type="project" value="UniProtKB-KW"/>
</dbReference>
<dbReference type="EMBL" id="FMHV01000002">
    <property type="protein sequence ID" value="SCL37854.1"/>
    <property type="molecule type" value="Genomic_DNA"/>
</dbReference>
<gene>
    <name evidence="2" type="ORF">GA0070624_6013</name>
</gene>
<accession>A0A1C6T7V1</accession>
<dbReference type="STRING" id="568872.GA0070624_6013"/>
<dbReference type="InterPro" id="IPR036165">
    <property type="entry name" value="YefM-like_sf"/>
</dbReference>
<dbReference type="Proteomes" id="UP000199413">
    <property type="component" value="Unassembled WGS sequence"/>
</dbReference>
<dbReference type="Gene3D" id="3.40.1620.10">
    <property type="entry name" value="YefM-like domain"/>
    <property type="match status" value="1"/>
</dbReference>